<dbReference type="Proteomes" id="UP001313282">
    <property type="component" value="Unassembled WGS sequence"/>
</dbReference>
<organism evidence="3 4">
    <name type="scientific">Orbilia javanica</name>
    <dbReference type="NCBI Taxonomy" id="47235"/>
    <lineage>
        <taxon>Eukaryota</taxon>
        <taxon>Fungi</taxon>
        <taxon>Dikarya</taxon>
        <taxon>Ascomycota</taxon>
        <taxon>Pezizomycotina</taxon>
        <taxon>Orbiliomycetes</taxon>
        <taxon>Orbiliales</taxon>
        <taxon>Orbiliaceae</taxon>
        <taxon>Orbilia</taxon>
    </lineage>
</organism>
<feature type="signal peptide" evidence="2">
    <location>
        <begin position="1"/>
        <end position="21"/>
    </location>
</feature>
<keyword evidence="4" id="KW-1185">Reference proteome</keyword>
<keyword evidence="2" id="KW-0732">Signal</keyword>
<feature type="chain" id="PRO_5042984982" evidence="2">
    <location>
        <begin position="22"/>
        <end position="459"/>
    </location>
</feature>
<sequence>MFSVPTTSFAFILAILGTSVAAPTTHGVNIARGFRSADDTCLASKPIRCLPSRGLRNLEAGTAVNNLAYGRVPQEGFNIESGTCIHHITGYTCAQVCNYTPEDRVVSQKEVFLALENLRMDCGADHFSGGHVYNDLSAYIYGIGGDEDAEPKGDENDFFAGGIKGVKRAAVTDSKLENGVLSITIDQLPKSRGEVEALVNDILLTHEHTETLTNNLESRSNDPCDRNYNSWNGESIWGCNKRPLNKDGTCDFKYRNNNRDCAAWCEVRRRYFWGLERPYDVEEILRGPGAPIVSLTVGKSITWGASYGLNIGLADPLGMFSGGLGFSLEKSYTHSIDRTYNPDYDLMGHWCGYWTLIPKMVESCGSMTKWQGTTLVGPNGATSPMCETSKGSRTFSNQCITYPFKTDRGRVDGATIVVRVDCKRLDVLAPMKSQHETYRMPGVANTGPGMHKKAPGDKI</sequence>
<comment type="caution">
    <text evidence="3">The sequence shown here is derived from an EMBL/GenBank/DDBJ whole genome shotgun (WGS) entry which is preliminary data.</text>
</comment>
<dbReference type="EMBL" id="JAVHNR010000001">
    <property type="protein sequence ID" value="KAK6355894.1"/>
    <property type="molecule type" value="Genomic_DNA"/>
</dbReference>
<dbReference type="AlphaFoldDB" id="A0AAN8NEU8"/>
<accession>A0AAN8NEU8</accession>
<feature type="region of interest" description="Disordered" evidence="1">
    <location>
        <begin position="439"/>
        <end position="459"/>
    </location>
</feature>
<evidence type="ECO:0000313" key="4">
    <source>
        <dbReference type="Proteomes" id="UP001313282"/>
    </source>
</evidence>
<gene>
    <name evidence="3" type="ORF">TWF718_000273</name>
</gene>
<protein>
    <submittedName>
        <fullName evidence="3">Uncharacterized protein</fullName>
    </submittedName>
</protein>
<reference evidence="3 4" key="1">
    <citation type="submission" date="2019-10" db="EMBL/GenBank/DDBJ databases">
        <authorList>
            <person name="Palmer J.M."/>
        </authorList>
    </citation>
    <scope>NUCLEOTIDE SEQUENCE [LARGE SCALE GENOMIC DNA]</scope>
    <source>
        <strain evidence="3 4">TWF718</strain>
    </source>
</reference>
<evidence type="ECO:0000313" key="3">
    <source>
        <dbReference type="EMBL" id="KAK6355894.1"/>
    </source>
</evidence>
<proteinExistence type="predicted"/>
<evidence type="ECO:0000256" key="2">
    <source>
        <dbReference type="SAM" id="SignalP"/>
    </source>
</evidence>
<name>A0AAN8NEU8_9PEZI</name>
<evidence type="ECO:0000256" key="1">
    <source>
        <dbReference type="SAM" id="MobiDB-lite"/>
    </source>
</evidence>